<dbReference type="AlphaFoldDB" id="A0A1G8F473"/>
<keyword evidence="2" id="KW-1185">Reference proteome</keyword>
<dbReference type="EMBL" id="FNDN01000003">
    <property type="protein sequence ID" value="SDH76799.1"/>
    <property type="molecule type" value="Genomic_DNA"/>
</dbReference>
<dbReference type="Proteomes" id="UP000183263">
    <property type="component" value="Unassembled WGS sequence"/>
</dbReference>
<proteinExistence type="predicted"/>
<dbReference type="Gene3D" id="3.40.50.720">
    <property type="entry name" value="NAD(P)-binding Rossmann-like Domain"/>
    <property type="match status" value="1"/>
</dbReference>
<accession>A0A1G8F473</accession>
<evidence type="ECO:0000313" key="1">
    <source>
        <dbReference type="EMBL" id="SDH76799.1"/>
    </source>
</evidence>
<evidence type="ECO:0000313" key="2">
    <source>
        <dbReference type="Proteomes" id="UP000183263"/>
    </source>
</evidence>
<sequence>MNVTAPTTAGYSLDPRRPLLTRPDGRLQIGWDPESALILTPPPRVTARALLEVLDLFDGKISRPQIMWVAAGHDIAPSAMGAVLDELERVGVAVRATATPPPDRTPAVRVHGRGPLSDALVAALRGANARITRSVRYPPDADAGRWKTTCVVLADDLVADPRLVLDLVRYRIPHLSVRLRDGHGIVGPLVLPGHTSCLGCADLYRGARDPQWPHLAAQLLGRAGHADPATVMATSAVALAQLDAVLGAHRSELPASVNHTLEIDLTGLTVRRRRWPRRRDCRCRHLDTGVVGSPNLPP</sequence>
<dbReference type="GO" id="GO:0008641">
    <property type="term" value="F:ubiquitin-like modifier activating enzyme activity"/>
    <property type="evidence" value="ECO:0007669"/>
    <property type="project" value="InterPro"/>
</dbReference>
<protein>
    <submittedName>
        <fullName evidence="1">Bacteriocin biosynthesis cyclodehydratase domain-containing protein</fullName>
    </submittedName>
</protein>
<dbReference type="SUPFAM" id="SSF69572">
    <property type="entry name" value="Activating enzymes of the ubiquitin-like proteins"/>
    <property type="match status" value="1"/>
</dbReference>
<organism evidence="1 2">
    <name type="scientific">Rhodococcus triatomae</name>
    <dbReference type="NCBI Taxonomy" id="300028"/>
    <lineage>
        <taxon>Bacteria</taxon>
        <taxon>Bacillati</taxon>
        <taxon>Actinomycetota</taxon>
        <taxon>Actinomycetes</taxon>
        <taxon>Mycobacteriales</taxon>
        <taxon>Nocardiaceae</taxon>
        <taxon>Rhodococcus</taxon>
    </lineage>
</organism>
<name>A0A1G8F473_9NOCA</name>
<dbReference type="InterPro" id="IPR035985">
    <property type="entry name" value="Ubiquitin-activating_enz"/>
</dbReference>
<gene>
    <name evidence="1" type="ORF">SAMN05444695_103163</name>
</gene>
<reference evidence="1 2" key="1">
    <citation type="submission" date="2016-10" db="EMBL/GenBank/DDBJ databases">
        <authorList>
            <person name="de Groot N.N."/>
        </authorList>
    </citation>
    <scope>NUCLEOTIDE SEQUENCE [LARGE SCALE GENOMIC DNA]</scope>
    <source>
        <strain evidence="1 2">DSM 44892</strain>
    </source>
</reference>
<dbReference type="RefSeq" id="WP_072736466.1">
    <property type="nucleotide sequence ID" value="NZ_CP048813.1"/>
</dbReference>
<dbReference type="OrthoDB" id="4426339at2"/>